<feature type="region of interest" description="Disordered" evidence="12">
    <location>
        <begin position="170"/>
        <end position="192"/>
    </location>
</feature>
<accession>A0ABV7EJ75</accession>
<keyword evidence="8" id="KW-0249">Electron transport</keyword>
<evidence type="ECO:0000256" key="11">
    <source>
        <dbReference type="ARBA" id="ARBA00023136"/>
    </source>
</evidence>
<keyword evidence="2" id="KW-1003">Cell membrane</keyword>
<evidence type="ECO:0000256" key="7">
    <source>
        <dbReference type="ARBA" id="ARBA00022967"/>
    </source>
</evidence>
<evidence type="ECO:0000256" key="9">
    <source>
        <dbReference type="ARBA" id="ARBA00023004"/>
    </source>
</evidence>
<feature type="domain" description="4Fe-4S ferredoxin-type" evidence="13">
    <location>
        <begin position="107"/>
        <end position="135"/>
    </location>
</feature>
<evidence type="ECO:0000256" key="4">
    <source>
        <dbReference type="ARBA" id="ARBA00022519"/>
    </source>
</evidence>
<dbReference type="PROSITE" id="PS51656">
    <property type="entry name" value="4FE4S"/>
    <property type="match status" value="1"/>
</dbReference>
<dbReference type="RefSeq" id="WP_380686159.1">
    <property type="nucleotide sequence ID" value="NZ_JBHRSS010000001.1"/>
</dbReference>
<feature type="compositionally biased region" description="Basic residues" evidence="12">
    <location>
        <begin position="170"/>
        <end position="180"/>
    </location>
</feature>
<proteinExistence type="predicted"/>
<dbReference type="PROSITE" id="PS00198">
    <property type="entry name" value="4FE4S_FER_1"/>
    <property type="match status" value="2"/>
</dbReference>
<sequence length="219" mass="23746">MSEPSVDAIDALLPQTQCRRCGYDGCRPYAEAIAAGETDINRCPPGGDATVERLAVLTGESVKPIDPECGDASVAKVAFIREDECIGCTRCIQVCPTDAIIGAAKQMHTVIEYDCTGCELCVPACPVDCIDMPESEAESGQPLWPPERDIDAERAARARQLFEARQARLNRKTTRRRRANRHDATVDAREDAIATSAAKKSTIADAIARAKAKRENNRG</sequence>
<dbReference type="Gene3D" id="1.10.15.40">
    <property type="entry name" value="Electron transport complex subunit B, putative Fe-S cluster"/>
    <property type="match status" value="1"/>
</dbReference>
<evidence type="ECO:0000256" key="5">
    <source>
        <dbReference type="ARBA" id="ARBA00022723"/>
    </source>
</evidence>
<evidence type="ECO:0000256" key="10">
    <source>
        <dbReference type="ARBA" id="ARBA00023014"/>
    </source>
</evidence>
<evidence type="ECO:0000313" key="16">
    <source>
        <dbReference type="Proteomes" id="UP001595462"/>
    </source>
</evidence>
<dbReference type="InterPro" id="IPR050294">
    <property type="entry name" value="RnfB_subfamily"/>
</dbReference>
<dbReference type="EMBL" id="JBHRSS010000001">
    <property type="protein sequence ID" value="MFC3102772.1"/>
    <property type="molecule type" value="Genomic_DNA"/>
</dbReference>
<gene>
    <name evidence="15" type="ORF">ACFOSU_02570</name>
</gene>
<dbReference type="Proteomes" id="UP001595462">
    <property type="component" value="Unassembled WGS sequence"/>
</dbReference>
<dbReference type="PANTHER" id="PTHR42859">
    <property type="entry name" value="OXIDOREDUCTASE"/>
    <property type="match status" value="1"/>
</dbReference>
<dbReference type="NCBIfam" id="TIGR01944">
    <property type="entry name" value="rnfB"/>
    <property type="match status" value="1"/>
</dbReference>
<dbReference type="InterPro" id="IPR017896">
    <property type="entry name" value="4Fe4S_Fe-S-bd"/>
</dbReference>
<dbReference type="Pfam" id="PF14697">
    <property type="entry name" value="Fer4_21"/>
    <property type="match status" value="1"/>
</dbReference>
<dbReference type="SUPFAM" id="SSF54862">
    <property type="entry name" value="4Fe-4S ferredoxins"/>
    <property type="match status" value="1"/>
</dbReference>
<reference evidence="16" key="1">
    <citation type="journal article" date="2019" name="Int. J. Syst. Evol. Microbiol.">
        <title>The Global Catalogue of Microorganisms (GCM) 10K type strain sequencing project: providing services to taxonomists for standard genome sequencing and annotation.</title>
        <authorList>
            <consortium name="The Broad Institute Genomics Platform"/>
            <consortium name="The Broad Institute Genome Sequencing Center for Infectious Disease"/>
            <person name="Wu L."/>
            <person name="Ma J."/>
        </authorList>
    </citation>
    <scope>NUCLEOTIDE SEQUENCE [LARGE SCALE GENOMIC DNA]</scope>
    <source>
        <strain evidence="16">KCTC 52640</strain>
    </source>
</reference>
<organism evidence="15 16">
    <name type="scientific">Salinisphaera aquimarina</name>
    <dbReference type="NCBI Taxonomy" id="2094031"/>
    <lineage>
        <taxon>Bacteria</taxon>
        <taxon>Pseudomonadati</taxon>
        <taxon>Pseudomonadota</taxon>
        <taxon>Gammaproteobacteria</taxon>
        <taxon>Salinisphaerales</taxon>
        <taxon>Salinisphaeraceae</taxon>
        <taxon>Salinisphaera</taxon>
    </lineage>
</organism>
<feature type="compositionally biased region" description="Basic and acidic residues" evidence="12">
    <location>
        <begin position="181"/>
        <end position="192"/>
    </location>
</feature>
<evidence type="ECO:0000259" key="14">
    <source>
        <dbReference type="PROSITE" id="PS51656"/>
    </source>
</evidence>
<evidence type="ECO:0000313" key="15">
    <source>
        <dbReference type="EMBL" id="MFC3102772.1"/>
    </source>
</evidence>
<keyword evidence="5" id="KW-0479">Metal-binding</keyword>
<keyword evidence="1" id="KW-0813">Transport</keyword>
<evidence type="ECO:0000256" key="1">
    <source>
        <dbReference type="ARBA" id="ARBA00022448"/>
    </source>
</evidence>
<dbReference type="InterPro" id="IPR017900">
    <property type="entry name" value="4Fe4S_Fe_S_CS"/>
</dbReference>
<feature type="domain" description="4Fe-4S ferredoxin-type" evidence="13">
    <location>
        <begin position="76"/>
        <end position="105"/>
    </location>
</feature>
<dbReference type="InterPro" id="IPR007202">
    <property type="entry name" value="4Fe-4S_dom"/>
</dbReference>
<keyword evidence="16" id="KW-1185">Reference proteome</keyword>
<dbReference type="PANTHER" id="PTHR42859:SF3">
    <property type="entry name" value="ION-TRANSLOCATING OXIDOREDUCTASE COMPLEX SUBUNIT B"/>
    <property type="match status" value="1"/>
</dbReference>
<keyword evidence="4" id="KW-0997">Cell inner membrane</keyword>
<keyword evidence="11" id="KW-0472">Membrane</keyword>
<name>A0ABV7EJ75_9GAMM</name>
<keyword evidence="7" id="KW-1278">Translocase</keyword>
<evidence type="ECO:0000256" key="8">
    <source>
        <dbReference type="ARBA" id="ARBA00022982"/>
    </source>
</evidence>
<keyword evidence="10" id="KW-0411">Iron-sulfur</keyword>
<keyword evidence="9" id="KW-0408">Iron</keyword>
<evidence type="ECO:0000256" key="12">
    <source>
        <dbReference type="SAM" id="MobiDB-lite"/>
    </source>
</evidence>
<dbReference type="Gene3D" id="3.30.70.20">
    <property type="match status" value="1"/>
</dbReference>
<evidence type="ECO:0000256" key="2">
    <source>
        <dbReference type="ARBA" id="ARBA00022475"/>
    </source>
</evidence>
<feature type="domain" description="4Fe-4S" evidence="14">
    <location>
        <begin position="1"/>
        <end position="60"/>
    </location>
</feature>
<keyword evidence="6" id="KW-0677">Repeat</keyword>
<protein>
    <submittedName>
        <fullName evidence="15">RnfABCDGE type electron transport complex subunit B</fullName>
    </submittedName>
</protein>
<dbReference type="Pfam" id="PF04060">
    <property type="entry name" value="FeS"/>
    <property type="match status" value="1"/>
</dbReference>
<evidence type="ECO:0000256" key="6">
    <source>
        <dbReference type="ARBA" id="ARBA00022737"/>
    </source>
</evidence>
<evidence type="ECO:0000256" key="3">
    <source>
        <dbReference type="ARBA" id="ARBA00022485"/>
    </source>
</evidence>
<dbReference type="PROSITE" id="PS51379">
    <property type="entry name" value="4FE4S_FER_2"/>
    <property type="match status" value="2"/>
</dbReference>
<evidence type="ECO:0000259" key="13">
    <source>
        <dbReference type="PROSITE" id="PS51379"/>
    </source>
</evidence>
<comment type="caution">
    <text evidence="15">The sequence shown here is derived from an EMBL/GenBank/DDBJ whole genome shotgun (WGS) entry which is preliminary data.</text>
</comment>
<keyword evidence="3" id="KW-0004">4Fe-4S</keyword>
<dbReference type="InterPro" id="IPR010207">
    <property type="entry name" value="Elect_transpt_cplx_RnfB/RsxB"/>
</dbReference>